<comment type="caution">
    <text evidence="2">The sequence shown here is derived from an EMBL/GenBank/DDBJ whole genome shotgun (WGS) entry which is preliminary data.</text>
</comment>
<dbReference type="Proteomes" id="UP001437256">
    <property type="component" value="Unassembled WGS sequence"/>
</dbReference>
<feature type="compositionally biased region" description="Polar residues" evidence="1">
    <location>
        <begin position="1"/>
        <end position="12"/>
    </location>
</feature>
<keyword evidence="3" id="KW-1185">Reference proteome</keyword>
<reference evidence="2 3" key="1">
    <citation type="submission" date="2024-05" db="EMBL/GenBank/DDBJ databases">
        <title>A draft genome resource for the thread blight pathogen Marasmius tenuissimus strain MS-2.</title>
        <authorList>
            <person name="Yulfo-Soto G.E."/>
            <person name="Baruah I.K."/>
            <person name="Amoako-Attah I."/>
            <person name="Bukari Y."/>
            <person name="Meinhardt L.W."/>
            <person name="Bailey B.A."/>
            <person name="Cohen S.P."/>
        </authorList>
    </citation>
    <scope>NUCLEOTIDE SEQUENCE [LARGE SCALE GENOMIC DNA]</scope>
    <source>
        <strain evidence="2 3">MS-2</strain>
    </source>
</reference>
<feature type="compositionally biased region" description="Polar residues" evidence="1">
    <location>
        <begin position="21"/>
        <end position="40"/>
    </location>
</feature>
<proteinExistence type="predicted"/>
<gene>
    <name evidence="2" type="ORF">AAF712_009664</name>
</gene>
<name>A0ABR2ZQ78_9AGAR</name>
<protein>
    <submittedName>
        <fullName evidence="2">Uncharacterized protein</fullName>
    </submittedName>
</protein>
<evidence type="ECO:0000313" key="3">
    <source>
        <dbReference type="Proteomes" id="UP001437256"/>
    </source>
</evidence>
<evidence type="ECO:0000256" key="1">
    <source>
        <dbReference type="SAM" id="MobiDB-lite"/>
    </source>
</evidence>
<feature type="region of interest" description="Disordered" evidence="1">
    <location>
        <begin position="1"/>
        <end position="53"/>
    </location>
</feature>
<sequence>MPRSPTKPSKASVSPYPPSSPTKRPSQFQKSQIPMAGSSTRKPKPSQEPYRFDFGKHNGKTLLEVPPSYITWCINEGVAETRPQLKKAINAYMKSPPVVQAATELAQAEGQTKQRQSPAQVIAQRERQLKESMGQWLFDECWAVLQATAPAPSSQRSLAEERKQQKKWLDVLEASSTAEFAKRYPPRPPNVEGVLPKTSRACVRLRETLAMCPVVSVGMTDVPMLSDTERRCVEVEYNQFGEITGWAWSKEYIKDIKKCLMAIKREFGDPGLEAAVWEVRDSVRQNFWMKRFFLSNGDRPSFLLA</sequence>
<evidence type="ECO:0000313" key="2">
    <source>
        <dbReference type="EMBL" id="KAL0063460.1"/>
    </source>
</evidence>
<organism evidence="2 3">
    <name type="scientific">Marasmius tenuissimus</name>
    <dbReference type="NCBI Taxonomy" id="585030"/>
    <lineage>
        <taxon>Eukaryota</taxon>
        <taxon>Fungi</taxon>
        <taxon>Dikarya</taxon>
        <taxon>Basidiomycota</taxon>
        <taxon>Agaricomycotina</taxon>
        <taxon>Agaricomycetes</taxon>
        <taxon>Agaricomycetidae</taxon>
        <taxon>Agaricales</taxon>
        <taxon>Marasmiineae</taxon>
        <taxon>Marasmiaceae</taxon>
        <taxon>Marasmius</taxon>
    </lineage>
</organism>
<accession>A0ABR2ZQ78</accession>
<dbReference type="EMBL" id="JBBXMP010000081">
    <property type="protein sequence ID" value="KAL0063460.1"/>
    <property type="molecule type" value="Genomic_DNA"/>
</dbReference>